<accession>A0ABQ0BTA3</accession>
<gene>
    <name evidence="1" type="ORF">K340107D12_25920</name>
</gene>
<reference evidence="1 2" key="1">
    <citation type="submission" date="2024-04" db="EMBL/GenBank/DDBJ databases">
        <title>Defined microbial consortia suppress multidrug-resistant proinflammatory Enterobacteriaceae via ecological control.</title>
        <authorList>
            <person name="Furuichi M."/>
            <person name="Kawaguchi T."/>
            <person name="Pust M."/>
            <person name="Yasuma K."/>
            <person name="Plichta D."/>
            <person name="Hasegawa N."/>
            <person name="Ohya T."/>
            <person name="Bhattarai S."/>
            <person name="Sasajima S."/>
            <person name="Aoto Y."/>
            <person name="Tuganbaev T."/>
            <person name="Yaginuma M."/>
            <person name="Ueda M."/>
            <person name="Okahashi N."/>
            <person name="Amafuji K."/>
            <person name="Kiridooshi Y."/>
            <person name="Sugita K."/>
            <person name="Strazar M."/>
            <person name="Skelly A."/>
            <person name="Suda W."/>
            <person name="Hattori M."/>
            <person name="Nakamoto N."/>
            <person name="Caballero S."/>
            <person name="Norman J."/>
            <person name="Olle B."/>
            <person name="Tanoue T."/>
            <person name="Arita M."/>
            <person name="Bucci V."/>
            <person name="Atarashi K."/>
            <person name="Xavier R."/>
            <person name="Honda K."/>
        </authorList>
    </citation>
    <scope>NUCLEOTIDE SEQUENCE [LARGE SCALE GENOMIC DNA]</scope>
    <source>
        <strain evidence="2">k34-0107-D12</strain>
    </source>
</reference>
<comment type="caution">
    <text evidence="1">The sequence shown here is derived from an EMBL/GenBank/DDBJ whole genome shotgun (WGS) entry which is preliminary data.</text>
</comment>
<name>A0ABQ0BTA3_9FIRM</name>
<evidence type="ECO:0000313" key="2">
    <source>
        <dbReference type="Proteomes" id="UP001600941"/>
    </source>
</evidence>
<keyword evidence="2" id="KW-1185">Reference proteome</keyword>
<protein>
    <submittedName>
        <fullName evidence="1">Uncharacterized protein</fullName>
    </submittedName>
</protein>
<organism evidence="1 2">
    <name type="scientific">Blautia parvula</name>
    <dbReference type="NCBI Taxonomy" id="2877527"/>
    <lineage>
        <taxon>Bacteria</taxon>
        <taxon>Bacillati</taxon>
        <taxon>Bacillota</taxon>
        <taxon>Clostridia</taxon>
        <taxon>Lachnospirales</taxon>
        <taxon>Lachnospiraceae</taxon>
        <taxon>Blautia</taxon>
    </lineage>
</organism>
<dbReference type="EMBL" id="BAABZQ010000001">
    <property type="protein sequence ID" value="GAA6499776.1"/>
    <property type="molecule type" value="Genomic_DNA"/>
</dbReference>
<dbReference type="Proteomes" id="UP001600941">
    <property type="component" value="Unassembled WGS sequence"/>
</dbReference>
<sequence>MRPPGGMCTGVLTDSKLAASVEGAGNNTMIGQDSGRIHYEKKNSRPFGYFFGSSYDDHSMRQ</sequence>
<proteinExistence type="predicted"/>
<evidence type="ECO:0000313" key="1">
    <source>
        <dbReference type="EMBL" id="GAA6499776.1"/>
    </source>
</evidence>